<evidence type="ECO:0000313" key="1">
    <source>
        <dbReference type="EMBL" id="OKL50707.1"/>
    </source>
</evidence>
<organism evidence="1 2">
    <name type="scientific">Buchananella hordeovulneris</name>
    <dbReference type="NCBI Taxonomy" id="52770"/>
    <lineage>
        <taxon>Bacteria</taxon>
        <taxon>Bacillati</taxon>
        <taxon>Actinomycetota</taxon>
        <taxon>Actinomycetes</taxon>
        <taxon>Actinomycetales</taxon>
        <taxon>Actinomycetaceae</taxon>
        <taxon>Buchananella</taxon>
    </lineage>
</organism>
<gene>
    <name evidence="1" type="ORF">BSZ40_11105</name>
</gene>
<proteinExistence type="predicted"/>
<sequence>MFVLRGAPGVGQGAALREQGLQELAVGEHDLLPAFSTPFTDLEGQRVWSLAHGAGAQVRQALRQAVELRLRLGGTLLLKGVHAHRPDWQDLTDLAQDHGYQVYVVNVQDGVSDAELLRRNEERAGSIGYVDPAVVTEIAARVRAG</sequence>
<evidence type="ECO:0008006" key="3">
    <source>
        <dbReference type="Google" id="ProtNLM"/>
    </source>
</evidence>
<dbReference type="EMBL" id="MQVS01000022">
    <property type="protein sequence ID" value="OKL50707.1"/>
    <property type="molecule type" value="Genomic_DNA"/>
</dbReference>
<name>A0A1Q5PSY9_9ACTO</name>
<dbReference type="InParanoid" id="A0A1Q5PSY9"/>
<reference evidence="2" key="1">
    <citation type="submission" date="2016-12" db="EMBL/GenBank/DDBJ databases">
        <authorList>
            <person name="Meng X."/>
        </authorList>
    </citation>
    <scope>NUCLEOTIDE SEQUENCE [LARGE SCALE GENOMIC DNA]</scope>
    <source>
        <strain evidence="2">DSM 20732</strain>
    </source>
</reference>
<keyword evidence="2" id="KW-1185">Reference proteome</keyword>
<comment type="caution">
    <text evidence="1">The sequence shown here is derived from an EMBL/GenBank/DDBJ whole genome shotgun (WGS) entry which is preliminary data.</text>
</comment>
<dbReference type="Gene3D" id="3.40.50.300">
    <property type="entry name" value="P-loop containing nucleotide triphosphate hydrolases"/>
    <property type="match status" value="1"/>
</dbReference>
<dbReference type="InterPro" id="IPR027417">
    <property type="entry name" value="P-loop_NTPase"/>
</dbReference>
<dbReference type="STRING" id="52770.BSZ40_11105"/>
<dbReference type="Proteomes" id="UP000185612">
    <property type="component" value="Unassembled WGS sequence"/>
</dbReference>
<feature type="non-terminal residue" evidence="1">
    <location>
        <position position="145"/>
    </location>
</feature>
<evidence type="ECO:0000313" key="2">
    <source>
        <dbReference type="Proteomes" id="UP000185612"/>
    </source>
</evidence>
<dbReference type="AlphaFoldDB" id="A0A1Q5PSY9"/>
<protein>
    <recommendedName>
        <fullName evidence="3">Adenylate kinase</fullName>
    </recommendedName>
</protein>
<accession>A0A1Q5PSY9</accession>